<keyword evidence="2" id="KW-1185">Reference proteome</keyword>
<proteinExistence type="predicted"/>
<evidence type="ECO:0000313" key="2">
    <source>
        <dbReference type="Proteomes" id="UP000829494"/>
    </source>
</evidence>
<sequence length="55" mass="6064">MLSTPRGLLFWLVLIILLFLIAIAPVQTAHTLIDLAHGIGKFFTGLKKFIETLSA</sequence>
<accession>A0ABY3YV31</accession>
<dbReference type="Proteomes" id="UP000829494">
    <property type="component" value="Chromosome"/>
</dbReference>
<reference evidence="1 2" key="1">
    <citation type="submission" date="2022-03" db="EMBL/GenBank/DDBJ databases">
        <title>Complete genome of Streptomyces rimosus ssp. rimosus R7 (=ATCC 10970).</title>
        <authorList>
            <person name="Beganovic S."/>
            <person name="Ruckert C."/>
            <person name="Busche T."/>
            <person name="Kalinowski J."/>
            <person name="Wittmann C."/>
        </authorList>
    </citation>
    <scope>NUCLEOTIDE SEQUENCE [LARGE SCALE GENOMIC DNA]</scope>
    <source>
        <strain evidence="1 2">R7</strain>
    </source>
</reference>
<gene>
    <name evidence="1" type="ORF">SRIMR7_03905</name>
</gene>
<dbReference type="RefSeq" id="WP_003980819.1">
    <property type="nucleotide sequence ID" value="NZ_CP043497.1"/>
</dbReference>
<protein>
    <submittedName>
        <fullName evidence="1">Uncharacterized protein</fullName>
    </submittedName>
</protein>
<dbReference type="GeneID" id="66859651"/>
<dbReference type="EMBL" id="CP094298">
    <property type="protein sequence ID" value="UNZ01275.1"/>
    <property type="molecule type" value="Genomic_DNA"/>
</dbReference>
<organism evidence="1 2">
    <name type="scientific">Streptomyces rimosus subsp. rimosus</name>
    <dbReference type="NCBI Taxonomy" id="132474"/>
    <lineage>
        <taxon>Bacteria</taxon>
        <taxon>Bacillati</taxon>
        <taxon>Actinomycetota</taxon>
        <taxon>Actinomycetes</taxon>
        <taxon>Kitasatosporales</taxon>
        <taxon>Streptomycetaceae</taxon>
        <taxon>Streptomyces</taxon>
    </lineage>
</organism>
<evidence type="ECO:0000313" key="1">
    <source>
        <dbReference type="EMBL" id="UNZ01275.1"/>
    </source>
</evidence>
<name>A0ABY3YV31_STRRM</name>